<feature type="transmembrane region" description="Helical" evidence="1">
    <location>
        <begin position="69"/>
        <end position="92"/>
    </location>
</feature>
<evidence type="ECO:0000313" key="3">
    <source>
        <dbReference type="Proteomes" id="UP000239920"/>
    </source>
</evidence>
<name>A0A2J6NNS8_9LACO</name>
<evidence type="ECO:0000256" key="1">
    <source>
        <dbReference type="SAM" id="Phobius"/>
    </source>
</evidence>
<keyword evidence="1" id="KW-0812">Transmembrane</keyword>
<dbReference type="OrthoDB" id="2330058at2"/>
<accession>A0A2J6NNS8</accession>
<evidence type="ECO:0000313" key="2">
    <source>
        <dbReference type="EMBL" id="PMB82982.1"/>
    </source>
</evidence>
<feature type="transmembrane region" description="Helical" evidence="1">
    <location>
        <begin position="43"/>
        <end position="63"/>
    </location>
</feature>
<feature type="transmembrane region" description="Helical" evidence="1">
    <location>
        <begin position="5"/>
        <end position="22"/>
    </location>
</feature>
<sequence length="98" mass="11006">MDILYLTLCVVFMLIGVQFTRGKWLRLLAGHSNKSEEKLKKSGLIIAPGLIGLGLSMFFFGFFNSHYWANIGNAIFVLSIAYLVATVILAYIKFGREK</sequence>
<dbReference type="EMBL" id="PNFV01000003">
    <property type="protein sequence ID" value="PMB82982.1"/>
    <property type="molecule type" value="Genomic_DNA"/>
</dbReference>
<comment type="caution">
    <text evidence="2">The sequence shown here is derived from an EMBL/GenBank/DDBJ whole genome shotgun (WGS) entry which is preliminary data.</text>
</comment>
<reference evidence="2 3" key="1">
    <citation type="submission" date="2017-09" db="EMBL/GenBank/DDBJ databases">
        <title>Bacterial strain isolated from the female urinary microbiota.</title>
        <authorList>
            <person name="Thomas-White K."/>
            <person name="Kumar N."/>
            <person name="Forster S."/>
            <person name="Putonti C."/>
            <person name="Lawley T."/>
            <person name="Wolfe A.J."/>
        </authorList>
    </citation>
    <scope>NUCLEOTIDE SEQUENCE [LARGE SCALE GENOMIC DNA]</scope>
    <source>
        <strain evidence="2 3">UMB0683</strain>
    </source>
</reference>
<evidence type="ECO:0008006" key="4">
    <source>
        <dbReference type="Google" id="ProtNLM"/>
    </source>
</evidence>
<organism evidence="2 3">
    <name type="scientific">Limosilactobacillus pontis</name>
    <dbReference type="NCBI Taxonomy" id="35787"/>
    <lineage>
        <taxon>Bacteria</taxon>
        <taxon>Bacillati</taxon>
        <taxon>Bacillota</taxon>
        <taxon>Bacilli</taxon>
        <taxon>Lactobacillales</taxon>
        <taxon>Lactobacillaceae</taxon>
        <taxon>Limosilactobacillus</taxon>
    </lineage>
</organism>
<proteinExistence type="predicted"/>
<gene>
    <name evidence="2" type="ORF">CK797_03920</name>
</gene>
<protein>
    <recommendedName>
        <fullName evidence="4">DUF3784 domain-containing protein</fullName>
    </recommendedName>
</protein>
<keyword evidence="1" id="KW-0472">Membrane</keyword>
<dbReference type="RefSeq" id="WP_104688498.1">
    <property type="nucleotide sequence ID" value="NZ_JBKTHY010000002.1"/>
</dbReference>
<dbReference type="Proteomes" id="UP000239920">
    <property type="component" value="Unassembled WGS sequence"/>
</dbReference>
<dbReference type="AlphaFoldDB" id="A0A2J6NNS8"/>
<keyword evidence="1" id="KW-1133">Transmembrane helix</keyword>